<dbReference type="PROSITE" id="PS50082">
    <property type="entry name" value="WD_REPEATS_2"/>
    <property type="match status" value="1"/>
</dbReference>
<evidence type="ECO:0000256" key="3">
    <source>
        <dbReference type="PROSITE-ProRule" id="PRU00023"/>
    </source>
</evidence>
<reference evidence="5 6" key="1">
    <citation type="journal article" date="2019" name="Nat. Ecol. Evol.">
        <title>Megaphylogeny resolves global patterns of mushroom evolution.</title>
        <authorList>
            <person name="Varga T."/>
            <person name="Krizsan K."/>
            <person name="Foldi C."/>
            <person name="Dima B."/>
            <person name="Sanchez-Garcia M."/>
            <person name="Sanchez-Ramirez S."/>
            <person name="Szollosi G.J."/>
            <person name="Szarkandi J.G."/>
            <person name="Papp V."/>
            <person name="Albert L."/>
            <person name="Andreopoulos W."/>
            <person name="Angelini C."/>
            <person name="Antonin V."/>
            <person name="Barry K.W."/>
            <person name="Bougher N.L."/>
            <person name="Buchanan P."/>
            <person name="Buyck B."/>
            <person name="Bense V."/>
            <person name="Catcheside P."/>
            <person name="Chovatia M."/>
            <person name="Cooper J."/>
            <person name="Damon W."/>
            <person name="Desjardin D."/>
            <person name="Finy P."/>
            <person name="Geml J."/>
            <person name="Haridas S."/>
            <person name="Hughes K."/>
            <person name="Justo A."/>
            <person name="Karasinski D."/>
            <person name="Kautmanova I."/>
            <person name="Kiss B."/>
            <person name="Kocsube S."/>
            <person name="Kotiranta H."/>
            <person name="LaButti K.M."/>
            <person name="Lechner B.E."/>
            <person name="Liimatainen K."/>
            <person name="Lipzen A."/>
            <person name="Lukacs Z."/>
            <person name="Mihaltcheva S."/>
            <person name="Morgado L.N."/>
            <person name="Niskanen T."/>
            <person name="Noordeloos M.E."/>
            <person name="Ohm R.A."/>
            <person name="Ortiz-Santana B."/>
            <person name="Ovrebo C."/>
            <person name="Racz N."/>
            <person name="Riley R."/>
            <person name="Savchenko A."/>
            <person name="Shiryaev A."/>
            <person name="Soop K."/>
            <person name="Spirin V."/>
            <person name="Szebenyi C."/>
            <person name="Tomsovsky M."/>
            <person name="Tulloss R.E."/>
            <person name="Uehling J."/>
            <person name="Grigoriev I.V."/>
            <person name="Vagvolgyi C."/>
            <person name="Papp T."/>
            <person name="Martin F.M."/>
            <person name="Miettinen O."/>
            <person name="Hibbett D.S."/>
            <person name="Nagy L.G."/>
        </authorList>
    </citation>
    <scope>NUCLEOTIDE SEQUENCE [LARGE SCALE GENOMIC DNA]</scope>
    <source>
        <strain evidence="5 6">CBS 962.96</strain>
    </source>
</reference>
<organism evidence="5 6">
    <name type="scientific">Dendrothele bispora (strain CBS 962.96)</name>
    <dbReference type="NCBI Taxonomy" id="1314807"/>
    <lineage>
        <taxon>Eukaryota</taxon>
        <taxon>Fungi</taxon>
        <taxon>Dikarya</taxon>
        <taxon>Basidiomycota</taxon>
        <taxon>Agaricomycotina</taxon>
        <taxon>Agaricomycetes</taxon>
        <taxon>Agaricomycetidae</taxon>
        <taxon>Agaricales</taxon>
        <taxon>Agaricales incertae sedis</taxon>
        <taxon>Dendrothele</taxon>
    </lineage>
</organism>
<dbReference type="InterPro" id="IPR001680">
    <property type="entry name" value="WD40_rpt"/>
</dbReference>
<dbReference type="SUPFAM" id="SSF50978">
    <property type="entry name" value="WD40 repeat-like"/>
    <property type="match status" value="1"/>
</dbReference>
<evidence type="ECO:0000256" key="1">
    <source>
        <dbReference type="ARBA" id="ARBA00022737"/>
    </source>
</evidence>
<dbReference type="Pfam" id="PF00023">
    <property type="entry name" value="Ank"/>
    <property type="match status" value="1"/>
</dbReference>
<dbReference type="InterPro" id="IPR051165">
    <property type="entry name" value="Multifunctional_ANK_Repeat"/>
</dbReference>
<dbReference type="InterPro" id="IPR002110">
    <property type="entry name" value="Ankyrin_rpt"/>
</dbReference>
<keyword evidence="2 3" id="KW-0040">ANK repeat</keyword>
<dbReference type="PROSITE" id="PS50294">
    <property type="entry name" value="WD_REPEATS_REGION"/>
    <property type="match status" value="1"/>
</dbReference>
<name>A0A4S8LZ55_DENBC</name>
<keyword evidence="1" id="KW-0677">Repeat</keyword>
<accession>A0A4S8LZ55</accession>
<sequence>MGLQYSCLYWTNHMIKAKECNEMKDCVLNFITSKKAIYWMECLIVMGEIGAITSGVKNIKDWGDVNNIPSISKVTKDIQRFVDSFSAVIIENTLGGHKDQVASVAYSPDEPGHMTSGSSDHTVRIWGAQTGEQVGQPLQGQNEGIVKLLVDAGADVNAQGGFYANALQAAVYGKNEEIVKLLVDAGADVNVQGGKYGNALQAAAAGTGSEAIVKILLGAGADVNAQGGQYGNALQAAASAGNETMMQLLLEAGADIEPEPRTYSIELFPLDGQDESETMPPEPLFYSIEVLPLDDSTDEADTEPPEAFTVELNTLERSGDGDF</sequence>
<dbReference type="AlphaFoldDB" id="A0A4S8LZ55"/>
<dbReference type="Gene3D" id="2.130.10.10">
    <property type="entry name" value="YVTN repeat-like/Quinoprotein amine dehydrogenase"/>
    <property type="match status" value="1"/>
</dbReference>
<feature type="repeat" description="WD" evidence="4">
    <location>
        <begin position="94"/>
        <end position="136"/>
    </location>
</feature>
<evidence type="ECO:0000256" key="2">
    <source>
        <dbReference type="ARBA" id="ARBA00023043"/>
    </source>
</evidence>
<evidence type="ECO:0000313" key="5">
    <source>
        <dbReference type="EMBL" id="THU94543.1"/>
    </source>
</evidence>
<protein>
    <submittedName>
        <fullName evidence="5">Ankyrin</fullName>
    </submittedName>
</protein>
<dbReference type="SMART" id="SM00248">
    <property type="entry name" value="ANK"/>
    <property type="match status" value="4"/>
</dbReference>
<dbReference type="PANTHER" id="PTHR24123">
    <property type="entry name" value="ANKYRIN REPEAT-CONTAINING"/>
    <property type="match status" value="1"/>
</dbReference>
<evidence type="ECO:0000256" key="4">
    <source>
        <dbReference type="PROSITE-ProRule" id="PRU00221"/>
    </source>
</evidence>
<dbReference type="Pfam" id="PF00400">
    <property type="entry name" value="WD40"/>
    <property type="match status" value="1"/>
</dbReference>
<dbReference type="PROSITE" id="PS50297">
    <property type="entry name" value="ANK_REP_REGION"/>
    <property type="match status" value="1"/>
</dbReference>
<dbReference type="InterPro" id="IPR015943">
    <property type="entry name" value="WD40/YVTN_repeat-like_dom_sf"/>
</dbReference>
<dbReference type="InterPro" id="IPR036322">
    <property type="entry name" value="WD40_repeat_dom_sf"/>
</dbReference>
<dbReference type="InterPro" id="IPR036770">
    <property type="entry name" value="Ankyrin_rpt-contain_sf"/>
</dbReference>
<gene>
    <name evidence="5" type="ORF">K435DRAFT_779346</name>
</gene>
<feature type="repeat" description="ANK" evidence="3">
    <location>
        <begin position="165"/>
        <end position="194"/>
    </location>
</feature>
<dbReference type="OrthoDB" id="194358at2759"/>
<keyword evidence="6" id="KW-1185">Reference proteome</keyword>
<keyword evidence="4" id="KW-0853">WD repeat</keyword>
<dbReference type="SMART" id="SM00320">
    <property type="entry name" value="WD40"/>
    <property type="match status" value="1"/>
</dbReference>
<dbReference type="PROSITE" id="PS50088">
    <property type="entry name" value="ANK_REPEAT"/>
    <property type="match status" value="2"/>
</dbReference>
<evidence type="ECO:0000313" key="6">
    <source>
        <dbReference type="Proteomes" id="UP000297245"/>
    </source>
</evidence>
<dbReference type="SUPFAM" id="SSF48403">
    <property type="entry name" value="Ankyrin repeat"/>
    <property type="match status" value="1"/>
</dbReference>
<dbReference type="PANTHER" id="PTHR24123:SF33">
    <property type="entry name" value="PROTEIN HOS4"/>
    <property type="match status" value="1"/>
</dbReference>
<dbReference type="EMBL" id="ML179221">
    <property type="protein sequence ID" value="THU94543.1"/>
    <property type="molecule type" value="Genomic_DNA"/>
</dbReference>
<feature type="repeat" description="ANK" evidence="3">
    <location>
        <begin position="229"/>
        <end position="261"/>
    </location>
</feature>
<dbReference type="Pfam" id="PF12796">
    <property type="entry name" value="Ank_2"/>
    <property type="match status" value="1"/>
</dbReference>
<proteinExistence type="predicted"/>
<dbReference type="Proteomes" id="UP000297245">
    <property type="component" value="Unassembled WGS sequence"/>
</dbReference>
<dbReference type="Gene3D" id="1.25.40.20">
    <property type="entry name" value="Ankyrin repeat-containing domain"/>
    <property type="match status" value="2"/>
</dbReference>